<dbReference type="RefSeq" id="WP_115151446.1">
    <property type="nucleotide sequence ID" value="NZ_UGPP01000001.1"/>
</dbReference>
<accession>A0A378NT69</accession>
<name>A0A378NT69_9FIRM</name>
<dbReference type="Proteomes" id="UP000255234">
    <property type="component" value="Unassembled WGS sequence"/>
</dbReference>
<dbReference type="InterPro" id="IPR043767">
    <property type="entry name" value="DUF5713"/>
</dbReference>
<gene>
    <name evidence="1" type="ORF">NCTC10571_01218</name>
</gene>
<evidence type="ECO:0000313" key="1">
    <source>
        <dbReference type="EMBL" id="STY71066.1"/>
    </source>
</evidence>
<reference evidence="1 2" key="1">
    <citation type="submission" date="2018-06" db="EMBL/GenBank/DDBJ databases">
        <authorList>
            <consortium name="Pathogen Informatics"/>
            <person name="Doyle S."/>
        </authorList>
    </citation>
    <scope>NUCLEOTIDE SEQUENCE [LARGE SCALE GENOMIC DNA]</scope>
    <source>
        <strain evidence="1 2">NCTC10571</strain>
    </source>
</reference>
<dbReference type="Pfam" id="PF18977">
    <property type="entry name" value="DUF5713"/>
    <property type="match status" value="1"/>
</dbReference>
<protein>
    <submittedName>
        <fullName evidence="1">Uncharacterized protein</fullName>
    </submittedName>
</protein>
<evidence type="ECO:0000313" key="2">
    <source>
        <dbReference type="Proteomes" id="UP000255234"/>
    </source>
</evidence>
<organism evidence="1 2">
    <name type="scientific">Megamonas hypermegale</name>
    <dbReference type="NCBI Taxonomy" id="158847"/>
    <lineage>
        <taxon>Bacteria</taxon>
        <taxon>Bacillati</taxon>
        <taxon>Bacillota</taxon>
        <taxon>Negativicutes</taxon>
        <taxon>Selenomonadales</taxon>
        <taxon>Selenomonadaceae</taxon>
        <taxon>Megamonas</taxon>
    </lineage>
</organism>
<proteinExistence type="predicted"/>
<dbReference type="AlphaFoldDB" id="A0A378NT69"/>
<sequence length="109" mass="13288">MDNFDDQYILLEELYEDSFYPDFLIDKIKYLLEDFINFVEQKPKNMADVGDKIYDLIQNANSLQYEFLDNDSEYDNIARECLIRNLEYIIQWFHLPINLEEALAEREWD</sequence>
<dbReference type="EMBL" id="UGPP01000001">
    <property type="protein sequence ID" value="STY71066.1"/>
    <property type="molecule type" value="Genomic_DNA"/>
</dbReference>